<dbReference type="InterPro" id="IPR017930">
    <property type="entry name" value="Myb_dom"/>
</dbReference>
<evidence type="ECO:0000256" key="1">
    <source>
        <dbReference type="ARBA" id="ARBA00004123"/>
    </source>
</evidence>
<organism evidence="4">
    <name type="scientific">Notodromas monacha</name>
    <dbReference type="NCBI Taxonomy" id="399045"/>
    <lineage>
        <taxon>Eukaryota</taxon>
        <taxon>Metazoa</taxon>
        <taxon>Ecdysozoa</taxon>
        <taxon>Arthropoda</taxon>
        <taxon>Crustacea</taxon>
        <taxon>Oligostraca</taxon>
        <taxon>Ostracoda</taxon>
        <taxon>Podocopa</taxon>
        <taxon>Podocopida</taxon>
        <taxon>Cypridocopina</taxon>
        <taxon>Cypridoidea</taxon>
        <taxon>Cyprididae</taxon>
        <taxon>Notodromas</taxon>
    </lineage>
</organism>
<feature type="domain" description="HTH myb-type" evidence="3">
    <location>
        <begin position="211"/>
        <end position="260"/>
    </location>
</feature>
<name>A0A7R9GGA2_9CRUS</name>
<evidence type="ECO:0000313" key="5">
    <source>
        <dbReference type="Proteomes" id="UP000678499"/>
    </source>
</evidence>
<reference evidence="4" key="1">
    <citation type="submission" date="2020-11" db="EMBL/GenBank/DDBJ databases">
        <authorList>
            <person name="Tran Van P."/>
        </authorList>
    </citation>
    <scope>NUCLEOTIDE SEQUENCE</scope>
</reference>
<protein>
    <submittedName>
        <fullName evidence="4">Uncharacterized protein</fullName>
    </submittedName>
</protein>
<sequence length="784" mass="89613">MEVNCVNSDESKAVADASIVEYAKQLNTKLLEAARILSGLVKGVLEETDSAVLGVPENAKWMTLQSEKPELVNSVYFSFDDGFYQPNLPHVQELKVSDQLPWSTIRTSQLLRWVDEDRADALLEHLEVRIESSAKKPEELQRCLKAWKSLNESIQLKRFSDISERILASGYVLRKIDWLKISNKFGGKFSDVECELKWRELKGRDLKVGNTWTLKEDQRVRDMVKELGARFSTWEHIGDELKRDPLACAKRFHQHLDENQNAIITSSISSVLKKIALSKRGEIINWRNVRDASPEHNLTDVKALFKRWMVKNSYFRKDGAKFSSEETLLMIAGIILFGKNFDAMSCLFPRRSAKQLRRHHNYVLSEVENDSRRTEYRQVMAIASNALQLTAEKIECGLAKEQKLTKRNIFVTLRRALGFPDSYGDWSKTALCDTKKPALVNDWDCFLFPSSDTVIMDKVADVRCPRDYLDVASYLIRLGRHRQKMFVRRPASVPGSSVNQYMNELMIAMQVLELPSIIGWEVTTSFPMRPRKDQELTESEAEKWLIPLGSSFFSKPRFSDNKFNVLEKFPGMWMLHPSGDFLYGRGDVFRAAFWKISECTLRSVFDGQNPSLDSVIDRKFVCPPTSSLMAAYQIMEEQGLFLPLARKSLKRIACGSSRESSVILAQWTESLPLEIVITEPKPAIKTYSRKRKFVEERPIVDIPTTIVPQSPQFVDVSRIKTYSRKKSCPENSPVVNIPSEPLAENVSRESSRSMSNIEAMVWLDNVVERLFSSASILSSVPAEL</sequence>
<dbReference type="Pfam" id="PF13921">
    <property type="entry name" value="Myb_DNA-bind_6"/>
    <property type="match status" value="1"/>
</dbReference>
<accession>A0A7R9GGA2</accession>
<dbReference type="GO" id="GO:0005634">
    <property type="term" value="C:nucleus"/>
    <property type="evidence" value="ECO:0007669"/>
    <property type="project" value="UniProtKB-SubCell"/>
</dbReference>
<dbReference type="SMART" id="SM00717">
    <property type="entry name" value="SANT"/>
    <property type="match status" value="3"/>
</dbReference>
<comment type="subcellular location">
    <subcellularLocation>
        <location evidence="1">Nucleus</location>
    </subcellularLocation>
</comment>
<dbReference type="AlphaFoldDB" id="A0A7R9GGA2"/>
<dbReference type="SUPFAM" id="SSF46689">
    <property type="entry name" value="Homeodomain-like"/>
    <property type="match status" value="2"/>
</dbReference>
<feature type="domain" description="Myb-like" evidence="2">
    <location>
        <begin position="210"/>
        <end position="256"/>
    </location>
</feature>
<evidence type="ECO:0000259" key="3">
    <source>
        <dbReference type="PROSITE" id="PS51294"/>
    </source>
</evidence>
<gene>
    <name evidence="4" type="ORF">NMOB1V02_LOCUS7268</name>
</gene>
<dbReference type="EMBL" id="OA883738">
    <property type="protein sequence ID" value="CAD7279599.1"/>
    <property type="molecule type" value="Genomic_DNA"/>
</dbReference>
<evidence type="ECO:0000259" key="2">
    <source>
        <dbReference type="PROSITE" id="PS50090"/>
    </source>
</evidence>
<dbReference type="InterPro" id="IPR001005">
    <property type="entry name" value="SANT/Myb"/>
</dbReference>
<dbReference type="Proteomes" id="UP000678499">
    <property type="component" value="Unassembled WGS sequence"/>
</dbReference>
<evidence type="ECO:0000313" key="4">
    <source>
        <dbReference type="EMBL" id="CAD7279599.1"/>
    </source>
</evidence>
<proteinExistence type="predicted"/>
<keyword evidence="5" id="KW-1185">Reference proteome</keyword>
<dbReference type="InterPro" id="IPR009057">
    <property type="entry name" value="Homeodomain-like_sf"/>
</dbReference>
<dbReference type="PROSITE" id="PS51294">
    <property type="entry name" value="HTH_MYB"/>
    <property type="match status" value="1"/>
</dbReference>
<dbReference type="PROSITE" id="PS50090">
    <property type="entry name" value="MYB_LIKE"/>
    <property type="match status" value="1"/>
</dbReference>
<dbReference type="CDD" id="cd00167">
    <property type="entry name" value="SANT"/>
    <property type="match status" value="1"/>
</dbReference>
<dbReference type="EMBL" id="CAJPEX010001701">
    <property type="protein sequence ID" value="CAG0919751.1"/>
    <property type="molecule type" value="Genomic_DNA"/>
</dbReference>